<evidence type="ECO:0000313" key="2">
    <source>
        <dbReference type="Proteomes" id="UP001524547"/>
    </source>
</evidence>
<protein>
    <submittedName>
        <fullName evidence="1">Chaperone modulator CbpM</fullName>
    </submittedName>
</protein>
<gene>
    <name evidence="1" type="ORF">NFI88_01905</name>
</gene>
<sequence>MSRIVTIEIVCRDAGIEQHLVRQWIERDWVRPDPLPDGGFAFHEIDLARVHLLVQLRALEMGEAGMPVVLSLLDQLHDARRALRLVREAAARAPLPVRQSLLQSLDRASASARDISGTGEA</sequence>
<organism evidence="1 2">
    <name type="scientific">Rhizosaccharibacter radicis</name>
    <dbReference type="NCBI Taxonomy" id="2782605"/>
    <lineage>
        <taxon>Bacteria</taxon>
        <taxon>Pseudomonadati</taxon>
        <taxon>Pseudomonadota</taxon>
        <taxon>Alphaproteobacteria</taxon>
        <taxon>Acetobacterales</taxon>
        <taxon>Acetobacteraceae</taxon>
        <taxon>Rhizosaccharibacter</taxon>
    </lineage>
</organism>
<dbReference type="InterPro" id="IPR009061">
    <property type="entry name" value="DNA-bd_dom_put_sf"/>
</dbReference>
<dbReference type="Gene3D" id="1.10.1660.10">
    <property type="match status" value="1"/>
</dbReference>
<evidence type="ECO:0000313" key="1">
    <source>
        <dbReference type="EMBL" id="MCQ8239594.1"/>
    </source>
</evidence>
<dbReference type="SUPFAM" id="SSF46955">
    <property type="entry name" value="Putative DNA-binding domain"/>
    <property type="match status" value="1"/>
</dbReference>
<dbReference type="RefSeq" id="WP_422918330.1">
    <property type="nucleotide sequence ID" value="NZ_JAMZEJ010000001.1"/>
</dbReference>
<keyword evidence="2" id="KW-1185">Reference proteome</keyword>
<name>A0ABT1VV79_9PROT</name>
<accession>A0ABT1VV79</accession>
<comment type="caution">
    <text evidence="1">The sequence shown here is derived from an EMBL/GenBank/DDBJ whole genome shotgun (WGS) entry which is preliminary data.</text>
</comment>
<reference evidence="1 2" key="1">
    <citation type="submission" date="2022-06" db="EMBL/GenBank/DDBJ databases">
        <title>Rhizosaccharibacter gen. nov. sp. nov. KSS12, endophytic bacteria isolated from sugarcane.</title>
        <authorList>
            <person name="Pitiwittayakul N."/>
        </authorList>
    </citation>
    <scope>NUCLEOTIDE SEQUENCE [LARGE SCALE GENOMIC DNA]</scope>
    <source>
        <strain evidence="1 2">KSS12</strain>
    </source>
</reference>
<dbReference type="EMBL" id="JAMZEJ010000001">
    <property type="protein sequence ID" value="MCQ8239594.1"/>
    <property type="molecule type" value="Genomic_DNA"/>
</dbReference>
<proteinExistence type="predicted"/>
<dbReference type="Proteomes" id="UP001524547">
    <property type="component" value="Unassembled WGS sequence"/>
</dbReference>